<evidence type="ECO:0000313" key="1">
    <source>
        <dbReference type="EMBL" id="MBD1389293.1"/>
    </source>
</evidence>
<reference evidence="1" key="1">
    <citation type="submission" date="2020-09" db="EMBL/GenBank/DDBJ databases">
        <title>A novel bacterium of genus Neiella, isolated from South China Sea.</title>
        <authorList>
            <person name="Huang H."/>
            <person name="Mo K."/>
            <person name="Hu Y."/>
        </authorList>
    </citation>
    <scope>NUCLEOTIDE SEQUENCE</scope>
    <source>
        <strain evidence="1">HB171785</strain>
    </source>
</reference>
<dbReference type="Proteomes" id="UP000638014">
    <property type="component" value="Unassembled WGS sequence"/>
</dbReference>
<evidence type="ECO:0000313" key="2">
    <source>
        <dbReference type="Proteomes" id="UP000638014"/>
    </source>
</evidence>
<dbReference type="AlphaFoldDB" id="A0A8J6QUP1"/>
<name>A0A8J6QUP1_9GAMM</name>
<organism evidence="1 2">
    <name type="scientific">Neiella litorisoli</name>
    <dbReference type="NCBI Taxonomy" id="2771431"/>
    <lineage>
        <taxon>Bacteria</taxon>
        <taxon>Pseudomonadati</taxon>
        <taxon>Pseudomonadota</taxon>
        <taxon>Gammaproteobacteria</taxon>
        <taxon>Alteromonadales</taxon>
        <taxon>Echinimonadaceae</taxon>
        <taxon>Neiella</taxon>
    </lineage>
</organism>
<protein>
    <submittedName>
        <fullName evidence="1">Uncharacterized protein</fullName>
    </submittedName>
</protein>
<comment type="caution">
    <text evidence="1">The sequence shown here is derived from an EMBL/GenBank/DDBJ whole genome shotgun (WGS) entry which is preliminary data.</text>
</comment>
<gene>
    <name evidence="1" type="ORF">IC617_07640</name>
</gene>
<sequence>MFNGEFSYFFEKFGGDENGASVDEFLYRTPALMMEIGDSIQTPESIVEFAPDLVLKLSEVSAQVACFEGALAMATDRTGGFGGLGQGLRGAIDSVELFIKNRIKPLILKISSQLWQAIKAFMQPKGWSLGAGIKGDPLGLVDANLQIHFGS</sequence>
<proteinExistence type="predicted"/>
<keyword evidence="2" id="KW-1185">Reference proteome</keyword>
<dbReference type="RefSeq" id="WP_191144398.1">
    <property type="nucleotide sequence ID" value="NZ_JACXAF010000008.1"/>
</dbReference>
<accession>A0A8J6QUP1</accession>
<dbReference type="EMBL" id="JACXAF010000008">
    <property type="protein sequence ID" value="MBD1389293.1"/>
    <property type="molecule type" value="Genomic_DNA"/>
</dbReference>